<keyword evidence="2" id="KW-0217">Developmental protein</keyword>
<comment type="caution">
    <text evidence="8">The sequence shown here is derived from an EMBL/GenBank/DDBJ whole genome shotgun (WGS) entry which is preliminary data.</text>
</comment>
<evidence type="ECO:0000313" key="8">
    <source>
        <dbReference type="EMBL" id="KAK8949142.1"/>
    </source>
</evidence>
<dbReference type="Pfam" id="PF08137">
    <property type="entry name" value="DVL"/>
    <property type="match status" value="1"/>
</dbReference>
<dbReference type="GO" id="GO:0005886">
    <property type="term" value="C:plasma membrane"/>
    <property type="evidence" value="ECO:0007669"/>
    <property type="project" value="UniProtKB-SubCell"/>
</dbReference>
<evidence type="ECO:0000256" key="3">
    <source>
        <dbReference type="ARBA" id="ARBA00022475"/>
    </source>
</evidence>
<keyword evidence="4" id="KW-0812">Transmembrane</keyword>
<dbReference type="InterPro" id="IPR051525">
    <property type="entry name" value="DVL_RTFL_regulatory"/>
</dbReference>
<evidence type="ECO:0000256" key="7">
    <source>
        <dbReference type="ARBA" id="ARBA00024340"/>
    </source>
</evidence>
<keyword evidence="3" id="KW-1003">Cell membrane</keyword>
<dbReference type="InterPro" id="IPR012552">
    <property type="entry name" value="DVL"/>
</dbReference>
<keyword evidence="5" id="KW-1133">Transmembrane helix</keyword>
<accession>A0AAP0GB70</accession>
<sequence>MDAAAASFAETSGELTLSFRRRCQAMAKQQKTRFYIISRCLNMLLCWHAHAVSD</sequence>
<dbReference type="GO" id="GO:0008285">
    <property type="term" value="P:negative regulation of cell population proliferation"/>
    <property type="evidence" value="ECO:0007669"/>
    <property type="project" value="InterPro"/>
</dbReference>
<organism evidence="8 9">
    <name type="scientific">Platanthera zijinensis</name>
    <dbReference type="NCBI Taxonomy" id="2320716"/>
    <lineage>
        <taxon>Eukaryota</taxon>
        <taxon>Viridiplantae</taxon>
        <taxon>Streptophyta</taxon>
        <taxon>Embryophyta</taxon>
        <taxon>Tracheophyta</taxon>
        <taxon>Spermatophyta</taxon>
        <taxon>Magnoliopsida</taxon>
        <taxon>Liliopsida</taxon>
        <taxon>Asparagales</taxon>
        <taxon>Orchidaceae</taxon>
        <taxon>Orchidoideae</taxon>
        <taxon>Orchideae</taxon>
        <taxon>Orchidinae</taxon>
        <taxon>Platanthera</taxon>
    </lineage>
</organism>
<dbReference type="AlphaFoldDB" id="A0AAP0GB70"/>
<keyword evidence="9" id="KW-1185">Reference proteome</keyword>
<reference evidence="8 9" key="1">
    <citation type="journal article" date="2022" name="Nat. Plants">
        <title>Genomes of leafy and leafless Platanthera orchids illuminate the evolution of mycoheterotrophy.</title>
        <authorList>
            <person name="Li M.H."/>
            <person name="Liu K.W."/>
            <person name="Li Z."/>
            <person name="Lu H.C."/>
            <person name="Ye Q.L."/>
            <person name="Zhang D."/>
            <person name="Wang J.Y."/>
            <person name="Li Y.F."/>
            <person name="Zhong Z.M."/>
            <person name="Liu X."/>
            <person name="Yu X."/>
            <person name="Liu D.K."/>
            <person name="Tu X.D."/>
            <person name="Liu B."/>
            <person name="Hao Y."/>
            <person name="Liao X.Y."/>
            <person name="Jiang Y.T."/>
            <person name="Sun W.H."/>
            <person name="Chen J."/>
            <person name="Chen Y.Q."/>
            <person name="Ai Y."/>
            <person name="Zhai J.W."/>
            <person name="Wu S.S."/>
            <person name="Zhou Z."/>
            <person name="Hsiao Y.Y."/>
            <person name="Wu W.L."/>
            <person name="Chen Y.Y."/>
            <person name="Lin Y.F."/>
            <person name="Hsu J.L."/>
            <person name="Li C.Y."/>
            <person name="Wang Z.W."/>
            <person name="Zhao X."/>
            <person name="Zhong W.Y."/>
            <person name="Ma X.K."/>
            <person name="Ma L."/>
            <person name="Huang J."/>
            <person name="Chen G.Z."/>
            <person name="Huang M.Z."/>
            <person name="Huang L."/>
            <person name="Peng D.H."/>
            <person name="Luo Y.B."/>
            <person name="Zou S.Q."/>
            <person name="Chen S.P."/>
            <person name="Lan S."/>
            <person name="Tsai W.C."/>
            <person name="Van de Peer Y."/>
            <person name="Liu Z.J."/>
        </authorList>
    </citation>
    <scope>NUCLEOTIDE SEQUENCE [LARGE SCALE GENOMIC DNA]</scope>
    <source>
        <strain evidence="8">Lor287</strain>
    </source>
</reference>
<gene>
    <name evidence="8" type="ORF">KSP39_PZI005513</name>
</gene>
<evidence type="ECO:0000256" key="6">
    <source>
        <dbReference type="ARBA" id="ARBA00023136"/>
    </source>
</evidence>
<dbReference type="PANTHER" id="PTHR33102">
    <property type="entry name" value="DVL19-RELATED-RELATED"/>
    <property type="match status" value="1"/>
</dbReference>
<protein>
    <submittedName>
        <fullName evidence="8">Uncharacterized protein</fullName>
    </submittedName>
</protein>
<dbReference type="Proteomes" id="UP001418222">
    <property type="component" value="Unassembled WGS sequence"/>
</dbReference>
<evidence type="ECO:0000256" key="5">
    <source>
        <dbReference type="ARBA" id="ARBA00022989"/>
    </source>
</evidence>
<comment type="subcellular location">
    <subcellularLocation>
        <location evidence="1">Cell membrane</location>
        <topology evidence="1">Single-pass membrane protein</topology>
    </subcellularLocation>
</comment>
<evidence type="ECO:0000256" key="2">
    <source>
        <dbReference type="ARBA" id="ARBA00022473"/>
    </source>
</evidence>
<evidence type="ECO:0000256" key="4">
    <source>
        <dbReference type="ARBA" id="ARBA00022692"/>
    </source>
</evidence>
<comment type="similarity">
    <text evidence="7">Belongs to the DVL/RTFL small polypeptides family.</text>
</comment>
<dbReference type="GO" id="GO:0048367">
    <property type="term" value="P:shoot system development"/>
    <property type="evidence" value="ECO:0007669"/>
    <property type="project" value="UniProtKB-ARBA"/>
</dbReference>
<evidence type="ECO:0000256" key="1">
    <source>
        <dbReference type="ARBA" id="ARBA00004162"/>
    </source>
</evidence>
<dbReference type="EMBL" id="JBBWWQ010000004">
    <property type="protein sequence ID" value="KAK8949142.1"/>
    <property type="molecule type" value="Genomic_DNA"/>
</dbReference>
<proteinExistence type="inferred from homology"/>
<keyword evidence="6" id="KW-0472">Membrane</keyword>
<evidence type="ECO:0000313" key="9">
    <source>
        <dbReference type="Proteomes" id="UP001418222"/>
    </source>
</evidence>
<name>A0AAP0GB70_9ASPA</name>